<reference evidence="3 4" key="1">
    <citation type="journal article" date="2016" name="Int. J. Syst. Evol. Microbiol.">
        <title>Polaribacter haliotis sp. nov., isolated from the gut of abalone Haliotis discus hannai.</title>
        <authorList>
            <person name="Kim Y.O."/>
            <person name="Park I.S."/>
            <person name="Park S."/>
            <person name="Nam B.H."/>
            <person name="Park J.M."/>
            <person name="Kim D.G."/>
            <person name="Yoon J.H."/>
        </authorList>
    </citation>
    <scope>NUCLEOTIDE SEQUENCE [LARGE SCALE GENOMIC DNA]</scope>
    <source>
        <strain evidence="3 4">KCTC 52418</strain>
    </source>
</reference>
<dbReference type="OrthoDB" id="43316at2"/>
<dbReference type="Pfam" id="PF13280">
    <property type="entry name" value="WYL"/>
    <property type="match status" value="1"/>
</dbReference>
<dbReference type="PANTHER" id="PTHR34580:SF9">
    <property type="entry name" value="SLL5097 PROTEIN"/>
    <property type="match status" value="1"/>
</dbReference>
<dbReference type="InterPro" id="IPR057727">
    <property type="entry name" value="WCX_dom"/>
</dbReference>
<dbReference type="Pfam" id="PF25583">
    <property type="entry name" value="WCX"/>
    <property type="match status" value="1"/>
</dbReference>
<dbReference type="RefSeq" id="WP_088354272.1">
    <property type="nucleotide sequence ID" value="NZ_CP061813.1"/>
</dbReference>
<gene>
    <name evidence="3" type="ORF">H9I45_15225</name>
</gene>
<dbReference type="InterPro" id="IPR051534">
    <property type="entry name" value="CBASS_pafABC_assoc_protein"/>
</dbReference>
<dbReference type="EMBL" id="CP061813">
    <property type="protein sequence ID" value="QOD60671.1"/>
    <property type="molecule type" value="Genomic_DNA"/>
</dbReference>
<dbReference type="PROSITE" id="PS52050">
    <property type="entry name" value="WYL"/>
    <property type="match status" value="1"/>
</dbReference>
<protein>
    <submittedName>
        <fullName evidence="3">WYL domain-containing protein</fullName>
    </submittedName>
</protein>
<evidence type="ECO:0000313" key="3">
    <source>
        <dbReference type="EMBL" id="QOD60671.1"/>
    </source>
</evidence>
<dbReference type="AlphaFoldDB" id="A0A7L8AF89"/>
<evidence type="ECO:0000259" key="2">
    <source>
        <dbReference type="Pfam" id="PF25583"/>
    </source>
</evidence>
<keyword evidence="4" id="KW-1185">Reference proteome</keyword>
<accession>A0A7L8AF89</accession>
<feature type="domain" description="WYL" evidence="1">
    <location>
        <begin position="157"/>
        <end position="223"/>
    </location>
</feature>
<name>A0A7L8AF89_9FLAO</name>
<evidence type="ECO:0000313" key="4">
    <source>
        <dbReference type="Proteomes" id="UP000516764"/>
    </source>
</evidence>
<proteinExistence type="predicted"/>
<evidence type="ECO:0000259" key="1">
    <source>
        <dbReference type="Pfam" id="PF13280"/>
    </source>
</evidence>
<dbReference type="PANTHER" id="PTHR34580">
    <property type="match status" value="1"/>
</dbReference>
<organism evidence="3 4">
    <name type="scientific">Polaribacter haliotis</name>
    <dbReference type="NCBI Taxonomy" id="1888915"/>
    <lineage>
        <taxon>Bacteria</taxon>
        <taxon>Pseudomonadati</taxon>
        <taxon>Bacteroidota</taxon>
        <taxon>Flavobacteriia</taxon>
        <taxon>Flavobacteriales</taxon>
        <taxon>Flavobacteriaceae</taxon>
    </lineage>
</organism>
<dbReference type="InterPro" id="IPR026881">
    <property type="entry name" value="WYL_dom"/>
</dbReference>
<sequence>MSTNKHAIIRYQTLDKCFSNSGKRYYIEDLLEACNDAIYNFDESSNGIKKRQLYDDIKFMESEQGWSIPLEKVKDGRRAFYRYEEATFSINSQPLNNAEAEQLKSAILVLTRFKGLPQFEWVNELIPKLDKTFGLYNKNKEIISFDNNQFLKGTEFITPLFKAIQNKQTLIIEYKSFKSNVSQNIVFHSYHLKQYNNRWFLFGKNDEYKNLTNLALDRIETVEQNSKPFDETELVNFEEYFDDFIGVTKPINAVLTKIILNATVALAPYIITKPLHGSQRKIKLSEKNFIFSIDVIPNFELKKQLLSFGNEITVIEPLELKNEIVEILNKNIDNYN</sequence>
<dbReference type="Proteomes" id="UP000516764">
    <property type="component" value="Chromosome"/>
</dbReference>
<feature type="domain" description="WCX" evidence="2">
    <location>
        <begin position="262"/>
        <end position="328"/>
    </location>
</feature>
<dbReference type="KEGG" id="phal:H9I45_15225"/>